<evidence type="ECO:0000313" key="3">
    <source>
        <dbReference type="Proteomes" id="UP001458880"/>
    </source>
</evidence>
<name>A0AAW1IZL5_POPJA</name>
<dbReference type="Proteomes" id="UP001458880">
    <property type="component" value="Unassembled WGS sequence"/>
</dbReference>
<proteinExistence type="predicted"/>
<keyword evidence="3" id="KW-1185">Reference proteome</keyword>
<dbReference type="EMBL" id="JASPKY010000468">
    <property type="protein sequence ID" value="KAK9695884.1"/>
    <property type="molecule type" value="Genomic_DNA"/>
</dbReference>
<dbReference type="InterPro" id="IPR002347">
    <property type="entry name" value="SDR_fam"/>
</dbReference>
<keyword evidence="1" id="KW-0472">Membrane</keyword>
<dbReference type="AlphaFoldDB" id="A0AAW1IZL5"/>
<dbReference type="Pfam" id="PF00106">
    <property type="entry name" value="adh_short"/>
    <property type="match status" value="1"/>
</dbReference>
<accession>A0AAW1IZL5</accession>
<dbReference type="PANTHER" id="PTHR43313:SF36">
    <property type="entry name" value="D-BETA-HYDROXYBUTYRATE DEHYDROGENASE, MITOCHONDRIAL"/>
    <property type="match status" value="1"/>
</dbReference>
<comment type="caution">
    <text evidence="2">The sequence shown here is derived from an EMBL/GenBank/DDBJ whole genome shotgun (WGS) entry which is preliminary data.</text>
</comment>
<dbReference type="GO" id="GO:0008202">
    <property type="term" value="P:steroid metabolic process"/>
    <property type="evidence" value="ECO:0007669"/>
    <property type="project" value="TreeGrafter"/>
</dbReference>
<keyword evidence="1" id="KW-0812">Transmembrane</keyword>
<evidence type="ECO:0000313" key="2">
    <source>
        <dbReference type="EMBL" id="KAK9695884.1"/>
    </source>
</evidence>
<dbReference type="PANTHER" id="PTHR43313">
    <property type="entry name" value="SHORT-CHAIN DEHYDROGENASE/REDUCTASE FAMILY 9C"/>
    <property type="match status" value="1"/>
</dbReference>
<dbReference type="PRINTS" id="PR00081">
    <property type="entry name" value="GDHRDH"/>
</dbReference>
<dbReference type="GO" id="GO:0016491">
    <property type="term" value="F:oxidoreductase activity"/>
    <property type="evidence" value="ECO:0007669"/>
    <property type="project" value="TreeGrafter"/>
</dbReference>
<keyword evidence="1" id="KW-1133">Transmembrane helix</keyword>
<reference evidence="2 3" key="1">
    <citation type="journal article" date="2024" name="BMC Genomics">
        <title>De novo assembly and annotation of Popillia japonica's genome with initial clues to its potential as an invasive pest.</title>
        <authorList>
            <person name="Cucini C."/>
            <person name="Boschi S."/>
            <person name="Funari R."/>
            <person name="Cardaioli E."/>
            <person name="Iannotti N."/>
            <person name="Marturano G."/>
            <person name="Paoli F."/>
            <person name="Bruttini M."/>
            <person name="Carapelli A."/>
            <person name="Frati F."/>
            <person name="Nardi F."/>
        </authorList>
    </citation>
    <scope>NUCLEOTIDE SEQUENCE [LARGE SCALE GENOMIC DNA]</scope>
    <source>
        <strain evidence="2">DMR45628</strain>
    </source>
</reference>
<gene>
    <name evidence="2" type="ORF">QE152_g32272</name>
</gene>
<feature type="transmembrane region" description="Helical" evidence="1">
    <location>
        <begin position="6"/>
        <end position="29"/>
    </location>
</feature>
<dbReference type="InterPro" id="IPR036291">
    <property type="entry name" value="NAD(P)-bd_dom_sf"/>
</dbReference>
<dbReference type="SUPFAM" id="SSF51735">
    <property type="entry name" value="NAD(P)-binding Rossmann-fold domains"/>
    <property type="match status" value="1"/>
</dbReference>
<protein>
    <submittedName>
        <fullName evidence="2">Short chain dehydrogenase</fullName>
    </submittedName>
</protein>
<dbReference type="Gene3D" id="3.40.50.720">
    <property type="entry name" value="NAD(P)-binding Rossmann-like Domain"/>
    <property type="match status" value="1"/>
</dbReference>
<evidence type="ECO:0000256" key="1">
    <source>
        <dbReference type="SAM" id="Phobius"/>
    </source>
</evidence>
<sequence length="317" mass="34196">MDEQTALVLAIQLVALFSIAGALLLYLLCKIRAGVGCESSENLPGAGKPVLVTCCDTAIGLQIAIHLANRGFRVFAGLKDGAASGESNDSTSSRVIRAWQKHRETLPGLQGTLVALPLDVTREDLLHEAVDIIRAHLPAGEDGVWAVINTSGLSYRGRLEQQDVAHWDVMLKTNVIGVLRTARTFQSLLKNTGGRILTLGATECGDAGLVAYTAARYGVEGASHALRKEFEPLGIKVVTLNPGVTQAETMFMPPKFANKEEVTEIPVESNGNLDYYPTVLSQNSLQILDVAVTTKKPDFNYNLDKISRLASFKILNL</sequence>
<organism evidence="2 3">
    <name type="scientific">Popillia japonica</name>
    <name type="common">Japanese beetle</name>
    <dbReference type="NCBI Taxonomy" id="7064"/>
    <lineage>
        <taxon>Eukaryota</taxon>
        <taxon>Metazoa</taxon>
        <taxon>Ecdysozoa</taxon>
        <taxon>Arthropoda</taxon>
        <taxon>Hexapoda</taxon>
        <taxon>Insecta</taxon>
        <taxon>Pterygota</taxon>
        <taxon>Neoptera</taxon>
        <taxon>Endopterygota</taxon>
        <taxon>Coleoptera</taxon>
        <taxon>Polyphaga</taxon>
        <taxon>Scarabaeiformia</taxon>
        <taxon>Scarabaeidae</taxon>
        <taxon>Rutelinae</taxon>
        <taxon>Popillia</taxon>
    </lineage>
</organism>